<dbReference type="Proteomes" id="UP000839535">
    <property type="component" value="Unassembled WGS sequence"/>
</dbReference>
<gene>
    <name evidence="4" type="ORF">DTI44_07225</name>
</gene>
<comment type="similarity">
    <text evidence="2">Belongs to the fimbrial K88 protein family.</text>
</comment>
<evidence type="ECO:0000256" key="1">
    <source>
        <dbReference type="ARBA" id="ARBA00022729"/>
    </source>
</evidence>
<dbReference type="GO" id="GO:0007155">
    <property type="term" value="P:cell adhesion"/>
    <property type="evidence" value="ECO:0007669"/>
    <property type="project" value="InterPro"/>
</dbReference>
<evidence type="ECO:0000256" key="2">
    <source>
        <dbReference type="ARBA" id="ARBA00049989"/>
    </source>
</evidence>
<dbReference type="Pfam" id="PF02432">
    <property type="entry name" value="Fimbrial_K88"/>
    <property type="match status" value="1"/>
</dbReference>
<comment type="caution">
    <text evidence="4">The sequence shown here is derived from an EMBL/GenBank/DDBJ whole genome shotgun (WGS) entry which is preliminary data.</text>
</comment>
<dbReference type="AlphaFoldDB" id="A0A403FE39"/>
<feature type="signal peptide" evidence="3">
    <location>
        <begin position="1"/>
        <end position="24"/>
    </location>
</feature>
<organism evidence="4 5">
    <name type="scientific">Salmonella enteritidis</name>
    <dbReference type="NCBI Taxonomy" id="149539"/>
    <lineage>
        <taxon>Bacteria</taxon>
        <taxon>Pseudomonadati</taxon>
        <taxon>Pseudomonadota</taxon>
        <taxon>Gammaproteobacteria</taxon>
        <taxon>Enterobacterales</taxon>
        <taxon>Enterobacteriaceae</taxon>
        <taxon>Salmonella</taxon>
    </lineage>
</organism>
<protein>
    <recommendedName>
        <fullName evidence="6">Fimbrial protein</fullName>
    </recommendedName>
</protein>
<evidence type="ECO:0000256" key="3">
    <source>
        <dbReference type="SAM" id="SignalP"/>
    </source>
</evidence>
<proteinExistence type="inferred from homology"/>
<sequence>MNMKKTLITLAITASAVVSASALAWNKGGTGGEFSISGTITPSVANSPWEVSVGSGASNINTSIDTGERTVNVSLPATPIIGIRSVKGGFTGGMGLSPQITFGSGAVVDTWGSRQGSSYIKLHIKDAISQQDIGVLDTSFVSAAMAYNGVQISALYASERGKAFKGGIPEQGGGVLAPASTSATLETLFPGVKANWPVDAPELASVAAEQWTFQDDTKTNHAVFAAGIESGQSATITLNTPVASHEPISWVAPLNITVSYV</sequence>
<accession>A0A403FE39</accession>
<evidence type="ECO:0000313" key="5">
    <source>
        <dbReference type="Proteomes" id="UP000839535"/>
    </source>
</evidence>
<keyword evidence="1 3" id="KW-0732">Signal</keyword>
<reference evidence="4 5" key="1">
    <citation type="submission" date="2018-07" db="EMBL/GenBank/DDBJ databases">
        <authorList>
            <consortium name="GenomeTrakr network: Whole genome sequencing for foodborne pathogen traceback"/>
        </authorList>
    </citation>
    <scope>NUCLEOTIDE SEQUENCE [LARGE SCALE GENOMIC DNA]</scope>
    <source>
        <strain evidence="4 5">NC_WHO_S053</strain>
    </source>
</reference>
<feature type="chain" id="PRO_5018972773" description="Fimbrial protein" evidence="3">
    <location>
        <begin position="25"/>
        <end position="261"/>
    </location>
</feature>
<evidence type="ECO:0008006" key="6">
    <source>
        <dbReference type="Google" id="ProtNLM"/>
    </source>
</evidence>
<evidence type="ECO:0000313" key="4">
    <source>
        <dbReference type="EMBL" id="MJY18217.1"/>
    </source>
</evidence>
<dbReference type="GO" id="GO:0009289">
    <property type="term" value="C:pilus"/>
    <property type="evidence" value="ECO:0007669"/>
    <property type="project" value="InterPro"/>
</dbReference>
<name>A0A403FE39_SALEN</name>
<dbReference type="InterPro" id="IPR003467">
    <property type="entry name" value="Fimbrial_K88_FaeH"/>
</dbReference>
<dbReference type="EMBL" id="RTTD01000010">
    <property type="protein sequence ID" value="MJY18217.1"/>
    <property type="molecule type" value="Genomic_DNA"/>
</dbReference>